<keyword evidence="9" id="KW-0464">Manganese</keyword>
<comment type="PTM">
    <text evidence="11">The conversion to 3-oxoalanine (also known as C-formylglycine, FGly), of a serine or cysteine residue in prokaryotes and of a cysteine residue in eukaryotes, is critical for catalytic activity.</text>
</comment>
<dbReference type="RefSeq" id="WP_003778053.1">
    <property type="nucleotide sequence ID" value="NZ_JH992959.1"/>
</dbReference>
<evidence type="ECO:0000256" key="9">
    <source>
        <dbReference type="PIRSR" id="PIRSR005091-2"/>
    </source>
</evidence>
<evidence type="ECO:0000313" key="15">
    <source>
        <dbReference type="EMBL" id="EKU93495.1"/>
    </source>
</evidence>
<gene>
    <name evidence="15" type="ORF">HMPREF9698_01027</name>
</gene>
<evidence type="ECO:0000256" key="6">
    <source>
        <dbReference type="ARBA" id="ARBA00022989"/>
    </source>
</evidence>
<sequence length="740" mass="84460">MENLKRRLGQPTSFLLLALVTFWAKTYLAYLFEFNLGVSGLFQHLILLLNPLPIMLVLLSLGLYFKDSKKSLVTMWLIHFLASLLLFVNILYYREFADFLTTNVAVGAGTVSKGLVSSTLNVLTWHDPLYWLDSIVLAYALYKIFKSNQDESKPNRKRTALITTLAGAGLFGVNLGLAEISRPQLLTRTFDRNYIVKYLGLNFFTGYDAAKTVQNNQIRANADESDLSEVVNYVQDNYAEPDPDMFGKAEGRNVITVVLESAQQFLVDYELEDEEGNLHEVTPFLNSLIHDPATYSFSNFFDQVGQGKSSDAEVMAENSLFGLPQGSAFQSLGSSNTFHASPDILEAEKGYTTASFHGNVGSFWNRTDTYQSFGFDFFFDSEFYDLDDENTLEYGLKDKVFFHDSAQYIEQLPQPFYAKFLTVTNHFPYPLDEANIDFPQANTSDETINQYFQTNHYADQALEEFFNWLKESGLYENSIIVVYGDHYGISDTRNPAMGELFGIPEDEWTAYHNAQMRRIPMLFHIPGEEDGHVIDKYAGQIDLLPTLLHLLGIETDQYLFMGQDVFSPDHNESVTMRNGRFINEDYTIVNGDIYDSQSGALLNDQLSDQEKEEIFQMRDQANQRLEHSDNIMMKDLLRFYTPESLAGREANDYIYYDQMPVLENHPDKDTSLANQSDQDNLPDLYETDAPEITGQPIISEFNEYGQEAMDDEEIDDQAIDGQYKDEEEEEGVQEDFIDGE</sequence>
<proteinExistence type="inferred from homology"/>
<feature type="compositionally biased region" description="Acidic residues" evidence="12">
    <location>
        <begin position="708"/>
        <end position="718"/>
    </location>
</feature>
<feature type="transmembrane region" description="Helical" evidence="13">
    <location>
        <begin position="157"/>
        <end position="177"/>
    </location>
</feature>
<evidence type="ECO:0000256" key="13">
    <source>
        <dbReference type="SAM" id="Phobius"/>
    </source>
</evidence>
<dbReference type="InterPro" id="IPR000917">
    <property type="entry name" value="Sulfatase_N"/>
</dbReference>
<evidence type="ECO:0000256" key="12">
    <source>
        <dbReference type="SAM" id="MobiDB-lite"/>
    </source>
</evidence>
<keyword evidence="6 13" id="KW-1133">Transmembrane helix</keyword>
<dbReference type="PANTHER" id="PTHR47371:SF3">
    <property type="entry name" value="PHOSPHOGLYCEROL TRANSFERASE I"/>
    <property type="match status" value="1"/>
</dbReference>
<evidence type="ECO:0000259" key="14">
    <source>
        <dbReference type="Pfam" id="PF00884"/>
    </source>
</evidence>
<comment type="similarity">
    <text evidence="3">Belongs to the LTA synthase family.</text>
</comment>
<dbReference type="Gene3D" id="3.40.720.10">
    <property type="entry name" value="Alkaline Phosphatase, subunit A"/>
    <property type="match status" value="1"/>
</dbReference>
<organism evidence="15 16">
    <name type="scientific">Alloiococcus otitis ATCC 51267</name>
    <dbReference type="NCBI Taxonomy" id="883081"/>
    <lineage>
        <taxon>Bacteria</taxon>
        <taxon>Bacillati</taxon>
        <taxon>Bacillota</taxon>
        <taxon>Bacilli</taxon>
        <taxon>Lactobacillales</taxon>
        <taxon>Carnobacteriaceae</taxon>
        <taxon>Alloiococcus</taxon>
    </lineage>
</organism>
<comment type="pathway">
    <text evidence="2">Cell wall biogenesis; lipoteichoic acid biosynthesis.</text>
</comment>
<keyword evidence="4" id="KW-1003">Cell membrane</keyword>
<feature type="binding site" evidence="10">
    <location>
        <position position="260"/>
    </location>
    <ligand>
        <name>Mn(2+)</name>
        <dbReference type="ChEBI" id="CHEBI:29035"/>
    </ligand>
</feature>
<protein>
    <recommendedName>
        <fullName evidence="14">Sulfatase N-terminal domain-containing protein</fullName>
    </recommendedName>
</protein>
<feature type="transmembrane region" description="Helical" evidence="13">
    <location>
        <begin position="12"/>
        <end position="32"/>
    </location>
</feature>
<keyword evidence="5 13" id="KW-0812">Transmembrane</keyword>
<dbReference type="InterPro" id="IPR017850">
    <property type="entry name" value="Alkaline_phosphatase_core_sf"/>
</dbReference>
<accession>K9EWA7</accession>
<evidence type="ECO:0000256" key="2">
    <source>
        <dbReference type="ARBA" id="ARBA00004936"/>
    </source>
</evidence>
<feature type="binding site" evidence="10">
    <location>
        <position position="486"/>
    </location>
    <ligand>
        <name>Mn(2+)</name>
        <dbReference type="ChEBI" id="CHEBI:29035"/>
    </ligand>
</feature>
<feature type="transmembrane region" description="Helical" evidence="13">
    <location>
        <begin position="72"/>
        <end position="93"/>
    </location>
</feature>
<reference evidence="15 16" key="1">
    <citation type="submission" date="2012-09" db="EMBL/GenBank/DDBJ databases">
        <title>The Genome Sequence of Alloiococcus otitis ATCC 51267.</title>
        <authorList>
            <consortium name="The Broad Institute Genome Sequencing Platform"/>
            <person name="Earl A."/>
            <person name="Ward D."/>
            <person name="Feldgarden M."/>
            <person name="Gevers D."/>
            <person name="Huys G."/>
            <person name="Walker B."/>
            <person name="Young S.K."/>
            <person name="Zeng Q."/>
            <person name="Gargeya S."/>
            <person name="Fitzgerald M."/>
            <person name="Haas B."/>
            <person name="Abouelleil A."/>
            <person name="Alvarado L."/>
            <person name="Arachchi H.M."/>
            <person name="Berlin A.M."/>
            <person name="Chapman S.B."/>
            <person name="Goldberg J."/>
            <person name="Griggs A."/>
            <person name="Gujja S."/>
            <person name="Hansen M."/>
            <person name="Howarth C."/>
            <person name="Imamovic A."/>
            <person name="Larimer J."/>
            <person name="McCowen C."/>
            <person name="Montmayeur A."/>
            <person name="Murphy C."/>
            <person name="Neiman D."/>
            <person name="Pearson M."/>
            <person name="Priest M."/>
            <person name="Roberts A."/>
            <person name="Saif S."/>
            <person name="Shea T."/>
            <person name="Sisk P."/>
            <person name="Sykes S."/>
            <person name="Wortman J."/>
            <person name="Nusbaum C."/>
            <person name="Birren B."/>
        </authorList>
    </citation>
    <scope>NUCLEOTIDE SEQUENCE [LARGE SCALE GENOMIC DNA]</scope>
    <source>
        <strain evidence="15 16">ATCC 51267</strain>
    </source>
</reference>
<feature type="compositionally biased region" description="Acidic residues" evidence="12">
    <location>
        <begin position="725"/>
        <end position="740"/>
    </location>
</feature>
<dbReference type="OrthoDB" id="5901192at2"/>
<dbReference type="STRING" id="883081.HMPREF9698_01027"/>
<feature type="region of interest" description="Disordered" evidence="12">
    <location>
        <begin position="665"/>
        <end position="688"/>
    </location>
</feature>
<dbReference type="PANTHER" id="PTHR47371">
    <property type="entry name" value="LIPOTEICHOIC ACID SYNTHASE"/>
    <property type="match status" value="1"/>
</dbReference>
<dbReference type="SUPFAM" id="SSF53649">
    <property type="entry name" value="Alkaline phosphatase-like"/>
    <property type="match status" value="1"/>
</dbReference>
<name>K9EWA7_9LACT</name>
<evidence type="ECO:0000256" key="8">
    <source>
        <dbReference type="PIRSR" id="PIRSR005091-1"/>
    </source>
</evidence>
<dbReference type="Pfam" id="PF00884">
    <property type="entry name" value="Sulfatase"/>
    <property type="match status" value="1"/>
</dbReference>
<dbReference type="EMBL" id="AGXA01000020">
    <property type="protein sequence ID" value="EKU93495.1"/>
    <property type="molecule type" value="Genomic_DNA"/>
</dbReference>
<evidence type="ECO:0000313" key="16">
    <source>
        <dbReference type="Proteomes" id="UP000009875"/>
    </source>
</evidence>
<dbReference type="AlphaFoldDB" id="K9EWA7"/>
<feature type="transmembrane region" description="Helical" evidence="13">
    <location>
        <begin position="44"/>
        <end position="65"/>
    </location>
</feature>
<dbReference type="PATRIC" id="fig|883081.3.peg.1028"/>
<dbReference type="eggNOG" id="COG1368">
    <property type="taxonomic scope" value="Bacteria"/>
</dbReference>
<feature type="domain" description="Sulfatase N-terminal" evidence="14">
    <location>
        <begin position="252"/>
        <end position="553"/>
    </location>
</feature>
<dbReference type="PIRSF" id="PIRSF005091">
    <property type="entry name" value="Mmb_sulf_HI1246"/>
    <property type="match status" value="1"/>
</dbReference>
<dbReference type="InterPro" id="IPR012160">
    <property type="entry name" value="LtaS-like"/>
</dbReference>
<keyword evidence="9" id="KW-0479">Metal-binding</keyword>
<dbReference type="Proteomes" id="UP000009875">
    <property type="component" value="Unassembled WGS sequence"/>
</dbReference>
<feature type="modified residue" description="3-oxoalanine (Ser)" evidence="11">
    <location>
        <position position="68"/>
    </location>
</feature>
<keyword evidence="7 13" id="KW-0472">Membrane</keyword>
<feature type="binding site" evidence="9">
    <location>
        <position position="426"/>
    </location>
    <ligand>
        <name>substrate</name>
    </ligand>
</feature>
<evidence type="ECO:0000256" key="1">
    <source>
        <dbReference type="ARBA" id="ARBA00004651"/>
    </source>
</evidence>
<feature type="binding site" evidence="10">
    <location>
        <position position="485"/>
    </location>
    <ligand>
        <name>Mn(2+)</name>
        <dbReference type="ChEBI" id="CHEBI:29035"/>
    </ligand>
</feature>
<dbReference type="CDD" id="cd16015">
    <property type="entry name" value="LTA_synthase"/>
    <property type="match status" value="1"/>
</dbReference>
<feature type="region of interest" description="Disordered" evidence="12">
    <location>
        <begin position="704"/>
        <end position="740"/>
    </location>
</feature>
<dbReference type="Gene3D" id="3.30.1120.170">
    <property type="match status" value="1"/>
</dbReference>
<evidence type="ECO:0000256" key="3">
    <source>
        <dbReference type="ARBA" id="ARBA00009983"/>
    </source>
</evidence>
<feature type="active site" evidence="8">
    <location>
        <position position="309"/>
    </location>
</feature>
<feature type="transmembrane region" description="Helical" evidence="13">
    <location>
        <begin position="128"/>
        <end position="145"/>
    </location>
</feature>
<evidence type="ECO:0000256" key="11">
    <source>
        <dbReference type="PIRSR" id="PIRSR600917-52"/>
    </source>
</evidence>
<dbReference type="HOGENOM" id="CLU_021310_0_0_9"/>
<dbReference type="InterPro" id="IPR050448">
    <property type="entry name" value="OpgB/LTA_synthase_biosynth"/>
</dbReference>
<evidence type="ECO:0000256" key="7">
    <source>
        <dbReference type="ARBA" id="ARBA00023136"/>
    </source>
</evidence>
<keyword evidence="16" id="KW-1185">Reference proteome</keyword>
<evidence type="ECO:0000256" key="5">
    <source>
        <dbReference type="ARBA" id="ARBA00022692"/>
    </source>
</evidence>
<comment type="subcellular location">
    <subcellularLocation>
        <location evidence="1">Cell membrane</location>
        <topology evidence="1">Multi-pass membrane protein</topology>
    </subcellularLocation>
</comment>
<evidence type="ECO:0000256" key="4">
    <source>
        <dbReference type="ARBA" id="ARBA00022475"/>
    </source>
</evidence>
<dbReference type="GO" id="GO:0005886">
    <property type="term" value="C:plasma membrane"/>
    <property type="evidence" value="ECO:0007669"/>
    <property type="project" value="UniProtKB-SubCell"/>
</dbReference>
<dbReference type="GO" id="GO:0046872">
    <property type="term" value="F:metal ion binding"/>
    <property type="evidence" value="ECO:0007669"/>
    <property type="project" value="UniProtKB-KW"/>
</dbReference>
<evidence type="ECO:0000256" key="10">
    <source>
        <dbReference type="PIRSR" id="PIRSR005091-3"/>
    </source>
</evidence>
<comment type="caution">
    <text evidence="15">The sequence shown here is derived from an EMBL/GenBank/DDBJ whole genome shotgun (WGS) entry which is preliminary data.</text>
</comment>